<comment type="caution">
    <text evidence="1">The sequence shown here is derived from an EMBL/GenBank/DDBJ whole genome shotgun (WGS) entry which is preliminary data.</text>
</comment>
<sequence length="128" mass="14515">MLNSTSWDAGLYILNSFEENGSKRSRRTLVPATVHPKEKSQTNGFQIPASRFQIPASRFRVPASRFQLPPSFQISKATGLYIFPREDTIAGKPGANELSVNPRGSTHQQILSTCTWQRRLKTRRRVIE</sequence>
<protein>
    <submittedName>
        <fullName evidence="1">Uncharacterized protein</fullName>
    </submittedName>
</protein>
<organism evidence="1 2">
    <name type="scientific">Brassica cretica</name>
    <name type="common">Mustard</name>
    <dbReference type="NCBI Taxonomy" id="69181"/>
    <lineage>
        <taxon>Eukaryota</taxon>
        <taxon>Viridiplantae</taxon>
        <taxon>Streptophyta</taxon>
        <taxon>Embryophyta</taxon>
        <taxon>Tracheophyta</taxon>
        <taxon>Spermatophyta</taxon>
        <taxon>Magnoliopsida</taxon>
        <taxon>eudicotyledons</taxon>
        <taxon>Gunneridae</taxon>
        <taxon>Pentapetalae</taxon>
        <taxon>rosids</taxon>
        <taxon>malvids</taxon>
        <taxon>Brassicales</taxon>
        <taxon>Brassicaceae</taxon>
        <taxon>Brassiceae</taxon>
        <taxon>Brassica</taxon>
    </lineage>
</organism>
<dbReference type="AlphaFoldDB" id="A0A8S9P648"/>
<evidence type="ECO:0000313" key="2">
    <source>
        <dbReference type="Proteomes" id="UP000712600"/>
    </source>
</evidence>
<dbReference type="EMBL" id="QGKX02001521">
    <property type="protein sequence ID" value="KAF3513004.1"/>
    <property type="molecule type" value="Genomic_DNA"/>
</dbReference>
<gene>
    <name evidence="1" type="ORF">F2Q69_00006086</name>
</gene>
<accession>A0A8S9P648</accession>
<reference evidence="1" key="1">
    <citation type="submission" date="2019-12" db="EMBL/GenBank/DDBJ databases">
        <title>Genome sequencing and annotation of Brassica cretica.</title>
        <authorList>
            <person name="Studholme D.J."/>
            <person name="Sarris P."/>
        </authorList>
    </citation>
    <scope>NUCLEOTIDE SEQUENCE</scope>
    <source>
        <strain evidence="1">PFS-109/04</strain>
        <tissue evidence="1">Leaf</tissue>
    </source>
</reference>
<dbReference type="Proteomes" id="UP000712600">
    <property type="component" value="Unassembled WGS sequence"/>
</dbReference>
<proteinExistence type="predicted"/>
<evidence type="ECO:0000313" key="1">
    <source>
        <dbReference type="EMBL" id="KAF3513004.1"/>
    </source>
</evidence>
<name>A0A8S9P648_BRACR</name>